<evidence type="ECO:0000256" key="5">
    <source>
        <dbReference type="ARBA" id="ARBA00022840"/>
    </source>
</evidence>
<evidence type="ECO:0000256" key="7">
    <source>
        <dbReference type="ARBA" id="ARBA00023204"/>
    </source>
</evidence>
<evidence type="ECO:0000256" key="2">
    <source>
        <dbReference type="ARBA" id="ARBA00021982"/>
    </source>
</evidence>
<keyword evidence="13" id="KW-1185">Reference proteome</keyword>
<comment type="similarity">
    <text evidence="1 9 10">Belongs to the DNA mismatch repair MutS family.</text>
</comment>
<dbReference type="SMART" id="SM00534">
    <property type="entry name" value="MUTSac"/>
    <property type="match status" value="1"/>
</dbReference>
<dbReference type="Gene3D" id="3.30.420.110">
    <property type="entry name" value="MutS, connector domain"/>
    <property type="match status" value="1"/>
</dbReference>
<dbReference type="EMBL" id="JH600070">
    <property type="protein sequence ID" value="EIJ43715.1"/>
    <property type="molecule type" value="Genomic_DNA"/>
</dbReference>
<dbReference type="HAMAP" id="MF_00096">
    <property type="entry name" value="MutS"/>
    <property type="match status" value="1"/>
</dbReference>
<keyword evidence="4 9" id="KW-0227">DNA damage</keyword>
<dbReference type="GO" id="GO:0030983">
    <property type="term" value="F:mismatched DNA binding"/>
    <property type="evidence" value="ECO:0007669"/>
    <property type="project" value="InterPro"/>
</dbReference>
<dbReference type="SUPFAM" id="SSF53150">
    <property type="entry name" value="DNA repair protein MutS, domain II"/>
    <property type="match status" value="1"/>
</dbReference>
<dbReference type="SUPFAM" id="SSF52540">
    <property type="entry name" value="P-loop containing nucleoside triphosphate hydrolases"/>
    <property type="match status" value="1"/>
</dbReference>
<feature type="domain" description="DNA mismatch repair proteins mutS family" evidence="11">
    <location>
        <begin position="685"/>
        <end position="701"/>
    </location>
</feature>
<dbReference type="FunFam" id="3.40.50.300:FF:000283">
    <property type="entry name" value="DNA mismatch repair protein MutS"/>
    <property type="match status" value="1"/>
</dbReference>
<dbReference type="Gene3D" id="3.40.1170.10">
    <property type="entry name" value="DNA repair protein MutS, domain I"/>
    <property type="match status" value="1"/>
</dbReference>
<organism evidence="12 13">
    <name type="scientific">Beggiatoa alba B18LD</name>
    <dbReference type="NCBI Taxonomy" id="395493"/>
    <lineage>
        <taxon>Bacteria</taxon>
        <taxon>Pseudomonadati</taxon>
        <taxon>Pseudomonadota</taxon>
        <taxon>Gammaproteobacteria</taxon>
        <taxon>Thiotrichales</taxon>
        <taxon>Thiotrichaceae</taxon>
        <taxon>Beggiatoa</taxon>
    </lineage>
</organism>
<dbReference type="InterPro" id="IPR036187">
    <property type="entry name" value="DNA_mismatch_repair_MutS_sf"/>
</dbReference>
<dbReference type="InterPro" id="IPR016151">
    <property type="entry name" value="DNA_mismatch_repair_MutS_N"/>
</dbReference>
<dbReference type="Pfam" id="PF05190">
    <property type="entry name" value="MutS_IV"/>
    <property type="match status" value="1"/>
</dbReference>
<keyword evidence="3 9" id="KW-0547">Nucleotide-binding</keyword>
<dbReference type="SUPFAM" id="SSF55271">
    <property type="entry name" value="DNA repair protein MutS, domain I"/>
    <property type="match status" value="1"/>
</dbReference>
<proteinExistence type="inferred from homology"/>
<dbReference type="InterPro" id="IPR007695">
    <property type="entry name" value="DNA_mismatch_repair_MutS-lik_N"/>
</dbReference>
<dbReference type="InterPro" id="IPR036678">
    <property type="entry name" value="MutS_con_dom_sf"/>
</dbReference>
<dbReference type="PIRSF" id="PIRSF037677">
    <property type="entry name" value="DNA_mis_repair_Msh6"/>
    <property type="match status" value="1"/>
</dbReference>
<dbReference type="InterPro" id="IPR007861">
    <property type="entry name" value="DNA_mismatch_repair_MutS_clamp"/>
</dbReference>
<dbReference type="eggNOG" id="COG0249">
    <property type="taxonomic scope" value="Bacteria"/>
</dbReference>
<sequence length="857" mass="95971">MSEFADHTPMMQQYLRIKAEYPDILLFYRMGDFYELFFEDAKKAARLLDIALTARGKTAGQDIPMAGVPYHAIENYLAKLVRIGESAVICEQVGDPATSKGPVERQVTRIITPGTLTDEALLQERQDNLLVAVHQGEQRVGIATLDLSSGRLAVLEVSDGDALISELERLAPAELLLSDTSLLQFPKLPTRKQPAWYFDVTVARRLLLQQFGTKDLAGFGCEQLTIALGAAGCLLQYARDTQKTTLPHIQGLTWERREDSILLDAATRRNLELDSRLAVGKQDYTLVQILDQCATPMGSRLLRRWLHRPLRDISVLQGRHQSIGTLLQQQGIDKLYQCLRGIGDVERILARVALKSARPRDLMQLRNALNLLPDLQLLLSELIHPHLQSLAQQIGTFPELQDLLCRALVETPPLLIRDGGVIAQGFDAELDELRNLSDNSQQFLLDLEARERQQTGLSNLKVGYNRVHGYYIELSRTHSEKVPTHYTRRQTLKGVERYITEELKHFEDKVLSARERALNREKYLYEELLETLLQALVPLQSCVAALAEIDVLNNFAERAETLKYYPPMFSNQEGIHIVEGRHPVVEVVLETPFMPNDVILDSHRRMLIITGPNMGGKSVLMRQTALIVLLAYIGSFVPAQEAIIGPIDGIFTRIGASDDLAGGRSTFMVEMTETANILHNATRNSLVLMDEIGRGTSTFDGLSLAWACAEYLAKQVGAYTLFATHYFELTRLPETCRAVVNVHLDAIEQEDKLIFMHRVKEGPANKSYGLQVALLAGVPKNVVKQARVRLKHLESQQYHAGAQQIELNLAPIATTPAIMTSPVVAKLRTINPDNLTPKQALEVLYELQGLLDDSNEF</sequence>
<protein>
    <recommendedName>
        <fullName evidence="2 9">DNA mismatch repair protein MutS</fullName>
    </recommendedName>
</protein>
<evidence type="ECO:0000256" key="6">
    <source>
        <dbReference type="ARBA" id="ARBA00023125"/>
    </source>
</evidence>
<dbReference type="FunFam" id="1.10.1420.10:FF:000002">
    <property type="entry name" value="DNA mismatch repair protein MutS"/>
    <property type="match status" value="1"/>
</dbReference>
<dbReference type="Pfam" id="PF05188">
    <property type="entry name" value="MutS_II"/>
    <property type="match status" value="1"/>
</dbReference>
<dbReference type="FunFam" id="3.40.1170.10:FF:000001">
    <property type="entry name" value="DNA mismatch repair protein MutS"/>
    <property type="match status" value="1"/>
</dbReference>
<dbReference type="PANTHER" id="PTHR11361">
    <property type="entry name" value="DNA MISMATCH REPAIR PROTEIN MUTS FAMILY MEMBER"/>
    <property type="match status" value="1"/>
</dbReference>
<evidence type="ECO:0000259" key="11">
    <source>
        <dbReference type="PROSITE" id="PS00486"/>
    </source>
</evidence>
<dbReference type="SUPFAM" id="SSF48334">
    <property type="entry name" value="DNA repair protein MutS, domain III"/>
    <property type="match status" value="1"/>
</dbReference>
<dbReference type="InterPro" id="IPR017261">
    <property type="entry name" value="DNA_mismatch_repair_MutS/MSH"/>
</dbReference>
<dbReference type="AlphaFoldDB" id="I3CJC2"/>
<dbReference type="GO" id="GO:0140664">
    <property type="term" value="F:ATP-dependent DNA damage sensor activity"/>
    <property type="evidence" value="ECO:0007669"/>
    <property type="project" value="InterPro"/>
</dbReference>
<dbReference type="InterPro" id="IPR007860">
    <property type="entry name" value="DNA_mmatch_repair_MutS_con_dom"/>
</dbReference>
<keyword evidence="5 9" id="KW-0067">ATP-binding</keyword>
<dbReference type="CDD" id="cd03284">
    <property type="entry name" value="ABC_MutS1"/>
    <property type="match status" value="1"/>
</dbReference>
<dbReference type="GO" id="GO:0006298">
    <property type="term" value="P:mismatch repair"/>
    <property type="evidence" value="ECO:0007669"/>
    <property type="project" value="UniProtKB-UniRule"/>
</dbReference>
<dbReference type="Gene3D" id="6.10.140.430">
    <property type="match status" value="1"/>
</dbReference>
<dbReference type="HOGENOM" id="CLU_002472_4_0_6"/>
<dbReference type="Pfam" id="PF00488">
    <property type="entry name" value="MutS_V"/>
    <property type="match status" value="1"/>
</dbReference>
<comment type="function">
    <text evidence="8 9">This protein is involved in the repair of mismatches in DNA. It is possible that it carries out the mismatch recognition step. This protein has a weak ATPase activity.</text>
</comment>
<dbReference type="InterPro" id="IPR007696">
    <property type="entry name" value="DNA_mismatch_repair_MutS_core"/>
</dbReference>
<accession>I3CJC2</accession>
<dbReference type="GO" id="GO:0005524">
    <property type="term" value="F:ATP binding"/>
    <property type="evidence" value="ECO:0007669"/>
    <property type="project" value="UniProtKB-UniRule"/>
</dbReference>
<feature type="binding site" evidence="9">
    <location>
        <begin position="611"/>
        <end position="618"/>
    </location>
    <ligand>
        <name>ATP</name>
        <dbReference type="ChEBI" id="CHEBI:30616"/>
    </ligand>
</feature>
<evidence type="ECO:0000256" key="8">
    <source>
        <dbReference type="ARBA" id="ARBA00024647"/>
    </source>
</evidence>
<keyword evidence="7 9" id="KW-0234">DNA repair</keyword>
<gene>
    <name evidence="9" type="primary">mutS</name>
    <name evidence="12" type="ORF">BegalDRAFT_2883</name>
</gene>
<reference evidence="12 13" key="1">
    <citation type="submission" date="2011-11" db="EMBL/GenBank/DDBJ databases">
        <title>Improved High-Quality Draft sequence of Beggiatoa alba B18lD.</title>
        <authorList>
            <consortium name="US DOE Joint Genome Institute"/>
            <person name="Lucas S."/>
            <person name="Han J."/>
            <person name="Lapidus A."/>
            <person name="Cheng J.-F."/>
            <person name="Goodwin L."/>
            <person name="Pitluck S."/>
            <person name="Peters L."/>
            <person name="Mikhailova N."/>
            <person name="Held B."/>
            <person name="Detter J.C."/>
            <person name="Han C."/>
            <person name="Tapia R."/>
            <person name="Land M."/>
            <person name="Hauser L."/>
            <person name="Kyrpides N."/>
            <person name="Ivanova N."/>
            <person name="Pagani I."/>
            <person name="Samuel K."/>
            <person name="Teske A."/>
            <person name="Mueller J."/>
            <person name="Woyke T."/>
        </authorList>
    </citation>
    <scope>NUCLEOTIDE SEQUENCE [LARGE SCALE GENOMIC DNA]</scope>
    <source>
        <strain evidence="12 13">B18LD</strain>
    </source>
</reference>
<dbReference type="SMART" id="SM00533">
    <property type="entry name" value="MUTSd"/>
    <property type="match status" value="1"/>
</dbReference>
<evidence type="ECO:0000256" key="1">
    <source>
        <dbReference type="ARBA" id="ARBA00006271"/>
    </source>
</evidence>
<dbReference type="STRING" id="395493.BegalDRAFT_2883"/>
<dbReference type="OrthoDB" id="9802448at2"/>
<dbReference type="PANTHER" id="PTHR11361:SF34">
    <property type="entry name" value="DNA MISMATCH REPAIR PROTEIN MSH1, MITOCHONDRIAL"/>
    <property type="match status" value="1"/>
</dbReference>
<dbReference type="InterPro" id="IPR045076">
    <property type="entry name" value="MutS"/>
</dbReference>
<dbReference type="InterPro" id="IPR027417">
    <property type="entry name" value="P-loop_NTPase"/>
</dbReference>
<dbReference type="PROSITE" id="PS00486">
    <property type="entry name" value="DNA_MISMATCH_REPAIR_2"/>
    <property type="match status" value="1"/>
</dbReference>
<dbReference type="Pfam" id="PF01624">
    <property type="entry name" value="MutS_I"/>
    <property type="match status" value="1"/>
</dbReference>
<dbReference type="Proteomes" id="UP000005744">
    <property type="component" value="Unassembled WGS sequence"/>
</dbReference>
<dbReference type="NCBIfam" id="TIGR01070">
    <property type="entry name" value="mutS1"/>
    <property type="match status" value="1"/>
</dbReference>
<dbReference type="NCBIfam" id="NF003810">
    <property type="entry name" value="PRK05399.1"/>
    <property type="match status" value="1"/>
</dbReference>
<dbReference type="Pfam" id="PF05192">
    <property type="entry name" value="MutS_III"/>
    <property type="match status" value="1"/>
</dbReference>
<evidence type="ECO:0000256" key="4">
    <source>
        <dbReference type="ARBA" id="ARBA00022763"/>
    </source>
</evidence>
<dbReference type="GO" id="GO:0005829">
    <property type="term" value="C:cytosol"/>
    <property type="evidence" value="ECO:0007669"/>
    <property type="project" value="TreeGrafter"/>
</dbReference>
<dbReference type="InterPro" id="IPR000432">
    <property type="entry name" value="DNA_mismatch_repair_MutS_C"/>
</dbReference>
<keyword evidence="6 9" id="KW-0238">DNA-binding</keyword>
<evidence type="ECO:0000313" key="12">
    <source>
        <dbReference type="EMBL" id="EIJ43715.1"/>
    </source>
</evidence>
<dbReference type="GO" id="GO:0003684">
    <property type="term" value="F:damaged DNA binding"/>
    <property type="evidence" value="ECO:0007669"/>
    <property type="project" value="UniProtKB-UniRule"/>
</dbReference>
<dbReference type="Gene3D" id="1.10.1420.10">
    <property type="match status" value="2"/>
</dbReference>
<name>I3CJC2_9GAMM</name>
<evidence type="ECO:0000256" key="3">
    <source>
        <dbReference type="ARBA" id="ARBA00022741"/>
    </source>
</evidence>
<evidence type="ECO:0000313" key="13">
    <source>
        <dbReference type="Proteomes" id="UP000005744"/>
    </source>
</evidence>
<dbReference type="Gene3D" id="3.40.50.300">
    <property type="entry name" value="P-loop containing nucleotide triphosphate hydrolases"/>
    <property type="match status" value="1"/>
</dbReference>
<dbReference type="RefSeq" id="WP_002691127.1">
    <property type="nucleotide sequence ID" value="NZ_JH600070.1"/>
</dbReference>
<evidence type="ECO:0000256" key="9">
    <source>
        <dbReference type="HAMAP-Rule" id="MF_00096"/>
    </source>
</evidence>
<dbReference type="InterPro" id="IPR005748">
    <property type="entry name" value="DNA_mismatch_repair_MutS"/>
</dbReference>
<evidence type="ECO:0000256" key="10">
    <source>
        <dbReference type="RuleBase" id="RU003756"/>
    </source>
</evidence>